<evidence type="ECO:0000313" key="8">
    <source>
        <dbReference type="Proteomes" id="UP000244152"/>
    </source>
</evidence>
<dbReference type="InterPro" id="IPR039425">
    <property type="entry name" value="RNA_pol_sigma-70-like"/>
</dbReference>
<dbReference type="Gene3D" id="1.10.1740.10">
    <property type="match status" value="1"/>
</dbReference>
<evidence type="ECO:0000313" key="7">
    <source>
        <dbReference type="EMBL" id="PTQ79585.1"/>
    </source>
</evidence>
<evidence type="ECO:0000259" key="6">
    <source>
        <dbReference type="Pfam" id="PF08281"/>
    </source>
</evidence>
<dbReference type="GO" id="GO:0006352">
    <property type="term" value="P:DNA-templated transcription initiation"/>
    <property type="evidence" value="ECO:0007669"/>
    <property type="project" value="InterPro"/>
</dbReference>
<proteinExistence type="inferred from homology"/>
<dbReference type="GO" id="GO:0016987">
    <property type="term" value="F:sigma factor activity"/>
    <property type="evidence" value="ECO:0007669"/>
    <property type="project" value="UniProtKB-KW"/>
</dbReference>
<accession>A0A2T5I6Y8</accession>
<dbReference type="SUPFAM" id="SSF88946">
    <property type="entry name" value="Sigma2 domain of RNA polymerase sigma factors"/>
    <property type="match status" value="1"/>
</dbReference>
<dbReference type="NCBIfam" id="TIGR02937">
    <property type="entry name" value="sigma70-ECF"/>
    <property type="match status" value="1"/>
</dbReference>
<reference evidence="7 8" key="1">
    <citation type="submission" date="2018-04" db="EMBL/GenBank/DDBJ databases">
        <title>Active sludge and wastewater microbial communities from Klosterneuburg, Austria.</title>
        <authorList>
            <person name="Wagner M."/>
        </authorList>
    </citation>
    <scope>NUCLEOTIDE SEQUENCE [LARGE SCALE GENOMIC DNA]</scope>
    <source>
        <strain evidence="7 8">Nl12</strain>
    </source>
</reference>
<evidence type="ECO:0000256" key="3">
    <source>
        <dbReference type="ARBA" id="ARBA00023082"/>
    </source>
</evidence>
<organism evidence="7 8">
    <name type="scientific">Nitrosospira multiformis</name>
    <dbReference type="NCBI Taxonomy" id="1231"/>
    <lineage>
        <taxon>Bacteria</taxon>
        <taxon>Pseudomonadati</taxon>
        <taxon>Pseudomonadota</taxon>
        <taxon>Betaproteobacteria</taxon>
        <taxon>Nitrosomonadales</taxon>
        <taxon>Nitrosomonadaceae</taxon>
        <taxon>Nitrosospira</taxon>
    </lineage>
</organism>
<dbReference type="PANTHER" id="PTHR43133:SF63">
    <property type="entry name" value="RNA POLYMERASE SIGMA FACTOR FECI-RELATED"/>
    <property type="match status" value="1"/>
</dbReference>
<dbReference type="PANTHER" id="PTHR43133">
    <property type="entry name" value="RNA POLYMERASE ECF-TYPE SIGMA FACTO"/>
    <property type="match status" value="1"/>
</dbReference>
<feature type="domain" description="RNA polymerase sigma factor 70 region 4 type 2" evidence="6">
    <location>
        <begin position="105"/>
        <end position="157"/>
    </location>
</feature>
<dbReference type="AlphaFoldDB" id="A0A2T5I6Y8"/>
<dbReference type="InterPro" id="IPR013249">
    <property type="entry name" value="RNA_pol_sigma70_r4_t2"/>
</dbReference>
<evidence type="ECO:0000256" key="1">
    <source>
        <dbReference type="ARBA" id="ARBA00010641"/>
    </source>
</evidence>
<feature type="domain" description="RNA polymerase sigma-70 region 2" evidence="5">
    <location>
        <begin position="9"/>
        <end position="73"/>
    </location>
</feature>
<gene>
    <name evidence="7" type="ORF">C8R21_12520</name>
</gene>
<dbReference type="GO" id="GO:0003677">
    <property type="term" value="F:DNA binding"/>
    <property type="evidence" value="ECO:0007669"/>
    <property type="project" value="InterPro"/>
</dbReference>
<dbReference type="RefSeq" id="WP_107762927.1">
    <property type="nucleotide sequence ID" value="NZ_QAOK01000025.1"/>
</dbReference>
<dbReference type="SUPFAM" id="SSF88659">
    <property type="entry name" value="Sigma3 and sigma4 domains of RNA polymerase sigma factors"/>
    <property type="match status" value="1"/>
</dbReference>
<evidence type="ECO:0000256" key="2">
    <source>
        <dbReference type="ARBA" id="ARBA00023015"/>
    </source>
</evidence>
<protein>
    <submittedName>
        <fullName evidence="7">RNA polymerase sigma-70 factor (ECF subfamily)</fullName>
    </submittedName>
</protein>
<dbReference type="Pfam" id="PF04542">
    <property type="entry name" value="Sigma70_r2"/>
    <property type="match status" value="1"/>
</dbReference>
<dbReference type="InterPro" id="IPR014284">
    <property type="entry name" value="RNA_pol_sigma-70_dom"/>
</dbReference>
<dbReference type="Pfam" id="PF08281">
    <property type="entry name" value="Sigma70_r4_2"/>
    <property type="match status" value="1"/>
</dbReference>
<keyword evidence="4" id="KW-0804">Transcription</keyword>
<dbReference type="Proteomes" id="UP000244152">
    <property type="component" value="Unassembled WGS sequence"/>
</dbReference>
<dbReference type="InterPro" id="IPR013325">
    <property type="entry name" value="RNA_pol_sigma_r2"/>
</dbReference>
<dbReference type="InterPro" id="IPR007627">
    <property type="entry name" value="RNA_pol_sigma70_r2"/>
</dbReference>
<sequence>MTAWINDELFLRMRGELLNFLHHKMGNKDEAADMVQEVYLRWRRQDVSGIGNPRAFLFTVALNLVRDRARQQACVSKHAQAMQVSGENVDILDPARHYDGQRELENLQHALNQLPEPVRHAFLLFRYDGMTHSEIARQLGISKKTVERHIQRASEHCLAILAEFRS</sequence>
<evidence type="ECO:0000259" key="5">
    <source>
        <dbReference type="Pfam" id="PF04542"/>
    </source>
</evidence>
<comment type="caution">
    <text evidence="7">The sequence shown here is derived from an EMBL/GenBank/DDBJ whole genome shotgun (WGS) entry which is preliminary data.</text>
</comment>
<name>A0A2T5I6Y8_9PROT</name>
<keyword evidence="2" id="KW-0805">Transcription regulation</keyword>
<evidence type="ECO:0000256" key="4">
    <source>
        <dbReference type="ARBA" id="ARBA00023163"/>
    </source>
</evidence>
<comment type="similarity">
    <text evidence="1">Belongs to the sigma-70 factor family. ECF subfamily.</text>
</comment>
<dbReference type="InterPro" id="IPR013324">
    <property type="entry name" value="RNA_pol_sigma_r3/r4-like"/>
</dbReference>
<dbReference type="EMBL" id="QAOK01000025">
    <property type="protein sequence ID" value="PTQ79585.1"/>
    <property type="molecule type" value="Genomic_DNA"/>
</dbReference>
<dbReference type="Gene3D" id="1.10.10.10">
    <property type="entry name" value="Winged helix-like DNA-binding domain superfamily/Winged helix DNA-binding domain"/>
    <property type="match status" value="1"/>
</dbReference>
<keyword evidence="3" id="KW-0731">Sigma factor</keyword>
<dbReference type="InterPro" id="IPR036388">
    <property type="entry name" value="WH-like_DNA-bd_sf"/>
</dbReference>
<dbReference type="CDD" id="cd06171">
    <property type="entry name" value="Sigma70_r4"/>
    <property type="match status" value="1"/>
</dbReference>